<name>A0A4Y7PZ67_9AGAM</name>
<dbReference type="Proteomes" id="UP000294933">
    <property type="component" value="Unassembled WGS sequence"/>
</dbReference>
<sequence length="326" mass="36358">MGNGKGTSRRKRGRKGKGKEKSELDGEDDDRDEISGQSAEKDPTTSTLTATAEPEKPEKMTMAHMRELVHLMQSLDKAYQDAQDFHEATFLSAPSFHFVHYAEKVLSLHSAAKFLVRFGENSTWSHILQRTLHIKPVDPQSTTLVAPTDLKDFVLKHINVPDSEKDETFETNLDQAVAAALKFGLKFDGKEGHAHCECLIMAEHLRNIHFPHPVVEEDTATSTRPFRYIGCSKLSCYSCNELFEATTGTEFPFVGLGLGGKFYGPWSNPRGMPSTVMKKFKEEIISAIISYLKESSNKRLSIQSDSTSWSINPLLALGAPLHDDDL</sequence>
<dbReference type="VEuPathDB" id="FungiDB:BD410DRAFT_791170"/>
<keyword evidence="3" id="KW-1185">Reference proteome</keyword>
<feature type="region of interest" description="Disordered" evidence="1">
    <location>
        <begin position="1"/>
        <end position="58"/>
    </location>
</feature>
<reference evidence="2 3" key="1">
    <citation type="submission" date="2018-06" db="EMBL/GenBank/DDBJ databases">
        <title>A transcriptomic atlas of mushroom development highlights an independent origin of complex multicellularity.</title>
        <authorList>
            <consortium name="DOE Joint Genome Institute"/>
            <person name="Krizsan K."/>
            <person name="Almasi E."/>
            <person name="Merenyi Z."/>
            <person name="Sahu N."/>
            <person name="Viragh M."/>
            <person name="Koszo T."/>
            <person name="Mondo S."/>
            <person name="Kiss B."/>
            <person name="Balint B."/>
            <person name="Kues U."/>
            <person name="Barry K."/>
            <person name="Hegedus J.C."/>
            <person name="Henrissat B."/>
            <person name="Johnson J."/>
            <person name="Lipzen A."/>
            <person name="Ohm R."/>
            <person name="Nagy I."/>
            <person name="Pangilinan J."/>
            <person name="Yan J."/>
            <person name="Xiong Y."/>
            <person name="Grigoriev I.V."/>
            <person name="Hibbett D.S."/>
            <person name="Nagy L.G."/>
        </authorList>
    </citation>
    <scope>NUCLEOTIDE SEQUENCE [LARGE SCALE GENOMIC DNA]</scope>
    <source>
        <strain evidence="2 3">SZMC22713</strain>
    </source>
</reference>
<dbReference type="Pfam" id="PF14441">
    <property type="entry name" value="OTT_1508_deam"/>
    <property type="match status" value="1"/>
</dbReference>
<dbReference type="EMBL" id="ML170189">
    <property type="protein sequence ID" value="TDL20371.1"/>
    <property type="molecule type" value="Genomic_DNA"/>
</dbReference>
<organism evidence="2 3">
    <name type="scientific">Rickenella mellea</name>
    <dbReference type="NCBI Taxonomy" id="50990"/>
    <lineage>
        <taxon>Eukaryota</taxon>
        <taxon>Fungi</taxon>
        <taxon>Dikarya</taxon>
        <taxon>Basidiomycota</taxon>
        <taxon>Agaricomycotina</taxon>
        <taxon>Agaricomycetes</taxon>
        <taxon>Hymenochaetales</taxon>
        <taxon>Rickenellaceae</taxon>
        <taxon>Rickenella</taxon>
    </lineage>
</organism>
<dbReference type="AlphaFoldDB" id="A0A4Y7PZ67"/>
<feature type="compositionally biased region" description="Basic residues" evidence="1">
    <location>
        <begin position="7"/>
        <end position="18"/>
    </location>
</feature>
<dbReference type="InterPro" id="IPR027796">
    <property type="entry name" value="OTT_1508_deam-like"/>
</dbReference>
<evidence type="ECO:0000313" key="2">
    <source>
        <dbReference type="EMBL" id="TDL20371.1"/>
    </source>
</evidence>
<evidence type="ECO:0000256" key="1">
    <source>
        <dbReference type="SAM" id="MobiDB-lite"/>
    </source>
</evidence>
<proteinExistence type="predicted"/>
<accession>A0A4Y7PZ67</accession>
<protein>
    <submittedName>
        <fullName evidence="2">Uncharacterized protein</fullName>
    </submittedName>
</protein>
<gene>
    <name evidence="2" type="ORF">BD410DRAFT_791170</name>
</gene>
<evidence type="ECO:0000313" key="3">
    <source>
        <dbReference type="Proteomes" id="UP000294933"/>
    </source>
</evidence>